<evidence type="ECO:0000256" key="1">
    <source>
        <dbReference type="SAM" id="SignalP"/>
    </source>
</evidence>
<organism evidence="3">
    <name type="scientific">Salmonella enterica subsp. enterica serovar Typhi str. CT18</name>
    <dbReference type="NCBI Taxonomy" id="220341"/>
    <lineage>
        <taxon>Bacteria</taxon>
        <taxon>Pseudomonadati</taxon>
        <taxon>Pseudomonadota</taxon>
        <taxon>Gammaproteobacteria</taxon>
        <taxon>Enterobacterales</taxon>
        <taxon>Enterobacteriaceae</taxon>
        <taxon>Salmonella</taxon>
    </lineage>
</organism>
<dbReference type="Gene3D" id="3.10.450.50">
    <property type="match status" value="1"/>
</dbReference>
<evidence type="ECO:0000313" key="3">
    <source>
        <dbReference type="EMBL" id="HAD5942597.1"/>
    </source>
</evidence>
<proteinExistence type="predicted"/>
<dbReference type="PROSITE" id="PS51257">
    <property type="entry name" value="PROKAR_LIPOPROTEIN"/>
    <property type="match status" value="1"/>
</dbReference>
<sequence>MKKRFFSVFSLFFICLALVGCGKPSPDSVAVDFYRAVADGNVDKAWSLLYIKEDADNELEIKGKLQMIIASSSAKTKEKGGVKNIIIKSTETDSAQKNAIVVLEITFNNDMKSVERVKLKKQDDAWKVSM</sequence>
<protein>
    <submittedName>
        <fullName evidence="3">DUF4878 domain-containing protein</fullName>
    </submittedName>
</protein>
<keyword evidence="1" id="KW-0732">Signal</keyword>
<reference evidence="3" key="1">
    <citation type="journal article" date="2018" name="Genome Biol.">
        <title>SKESA: strategic k-mer extension for scrupulous assemblies.</title>
        <authorList>
            <person name="Souvorov A."/>
            <person name="Agarwala R."/>
            <person name="Lipman D.J."/>
        </authorList>
    </citation>
    <scope>NUCLEOTIDE SEQUENCE</scope>
    <source>
        <strain evidence="3">CT18</strain>
    </source>
</reference>
<name>A0A717J891_SALTI</name>
<comment type="caution">
    <text evidence="3">The sequence shown here is derived from an EMBL/GenBank/DDBJ whole genome shotgun (WGS) entry which is preliminary data.</text>
</comment>
<gene>
    <name evidence="3" type="ORF">G1V33_23100</name>
</gene>
<reference evidence="3" key="2">
    <citation type="submission" date="2019-01" db="EMBL/GenBank/DDBJ databases">
        <authorList>
            <consortium name="NCBI Pathogen Detection Project"/>
        </authorList>
    </citation>
    <scope>NUCLEOTIDE SEQUENCE</scope>
    <source>
        <strain evidence="3">CT18</strain>
    </source>
</reference>
<evidence type="ECO:0000259" key="2">
    <source>
        <dbReference type="Pfam" id="PF12870"/>
    </source>
</evidence>
<feature type="chain" id="PRO_5027824581" evidence="1">
    <location>
        <begin position="20"/>
        <end position="130"/>
    </location>
</feature>
<feature type="signal peptide" evidence="1">
    <location>
        <begin position="1"/>
        <end position="19"/>
    </location>
</feature>
<dbReference type="AlphaFoldDB" id="A0A717J891"/>
<dbReference type="EMBL" id="DAAPEX010000041">
    <property type="protein sequence ID" value="HAD5942597.1"/>
    <property type="molecule type" value="Genomic_DNA"/>
</dbReference>
<feature type="domain" description="DUF4878" evidence="2">
    <location>
        <begin position="19"/>
        <end position="128"/>
    </location>
</feature>
<dbReference type="InterPro" id="IPR024267">
    <property type="entry name" value="DUF4878"/>
</dbReference>
<accession>A0A717J891</accession>
<dbReference type="Pfam" id="PF12870">
    <property type="entry name" value="DUF4878"/>
    <property type="match status" value="1"/>
</dbReference>